<evidence type="ECO:0000313" key="3">
    <source>
        <dbReference type="Proteomes" id="UP000290637"/>
    </source>
</evidence>
<protein>
    <submittedName>
        <fullName evidence="2">Uncharacterized protein</fullName>
    </submittedName>
</protein>
<dbReference type="KEGG" id="plue:EWM63_12920"/>
<name>A0A4P6KXN6_9BURK</name>
<evidence type="ECO:0000256" key="1">
    <source>
        <dbReference type="SAM" id="SignalP"/>
    </source>
</evidence>
<dbReference type="Proteomes" id="UP000290637">
    <property type="component" value="Chromosome"/>
</dbReference>
<dbReference type="EMBL" id="CP035913">
    <property type="protein sequence ID" value="QBE63770.1"/>
    <property type="molecule type" value="Genomic_DNA"/>
</dbReference>
<dbReference type="RefSeq" id="WP_130186891.1">
    <property type="nucleotide sequence ID" value="NZ_CP035913.1"/>
</dbReference>
<gene>
    <name evidence="2" type="ORF">EWM63_12920</name>
</gene>
<proteinExistence type="predicted"/>
<organism evidence="2 3">
    <name type="scientific">Pseudoduganella lutea</name>
    <dbReference type="NCBI Taxonomy" id="321985"/>
    <lineage>
        <taxon>Bacteria</taxon>
        <taxon>Pseudomonadati</taxon>
        <taxon>Pseudomonadota</taxon>
        <taxon>Betaproteobacteria</taxon>
        <taxon>Burkholderiales</taxon>
        <taxon>Oxalobacteraceae</taxon>
        <taxon>Telluria group</taxon>
        <taxon>Pseudoduganella</taxon>
    </lineage>
</organism>
<keyword evidence="1" id="KW-0732">Signal</keyword>
<accession>A0A4P6KXN6</accession>
<reference evidence="2 3" key="1">
    <citation type="submission" date="2019-02" db="EMBL/GenBank/DDBJ databases">
        <title>Draft Genome Sequences of Six Type Strains of the Genus Massilia.</title>
        <authorList>
            <person name="Miess H."/>
            <person name="Frediansyhah A."/>
            <person name="Gross H."/>
        </authorList>
    </citation>
    <scope>NUCLEOTIDE SEQUENCE [LARGE SCALE GENOMIC DNA]</scope>
    <source>
        <strain evidence="2 3">DSM 17473</strain>
    </source>
</reference>
<evidence type="ECO:0000313" key="2">
    <source>
        <dbReference type="EMBL" id="QBE63770.1"/>
    </source>
</evidence>
<feature type="signal peptide" evidence="1">
    <location>
        <begin position="1"/>
        <end position="25"/>
    </location>
</feature>
<dbReference type="AlphaFoldDB" id="A0A4P6KXN6"/>
<feature type="chain" id="PRO_5020537073" evidence="1">
    <location>
        <begin position="26"/>
        <end position="183"/>
    </location>
</feature>
<sequence length="183" mass="19881">MTIMHTIKILFATLSAVMFAGQAGAAAPLQHKSARLVCHDRTVVLEADCFPAMGRMLACSAQSLSFFSKSDGKKLNARVFTPNTANPAFDYPAVEEKFGNLMCVDTAAKQQFVVARMVNGGNCPSCEWFDVYTPDGALVGSNRNRKNVSKTVQSAVDATLDDKVERVVGEQTLEGFYFRSAKP</sequence>
<dbReference type="OrthoDB" id="8775667at2"/>
<keyword evidence="3" id="KW-1185">Reference proteome</keyword>